<dbReference type="Proteomes" id="UP001589718">
    <property type="component" value="Unassembled WGS sequence"/>
</dbReference>
<evidence type="ECO:0008006" key="5">
    <source>
        <dbReference type="Google" id="ProtNLM"/>
    </source>
</evidence>
<feature type="compositionally biased region" description="Low complexity" evidence="1">
    <location>
        <begin position="102"/>
        <end position="116"/>
    </location>
</feature>
<name>A0ABV5PI69_STRCM</name>
<dbReference type="RefSeq" id="WP_345220410.1">
    <property type="nucleotide sequence ID" value="NZ_BAAAXE010000013.1"/>
</dbReference>
<reference evidence="3 4" key="1">
    <citation type="submission" date="2024-09" db="EMBL/GenBank/DDBJ databases">
        <authorList>
            <person name="Sun Q."/>
            <person name="Mori K."/>
        </authorList>
    </citation>
    <scope>NUCLEOTIDE SEQUENCE [LARGE SCALE GENOMIC DNA]</scope>
    <source>
        <strain evidence="3 4">JCM 4362</strain>
    </source>
</reference>
<keyword evidence="4" id="KW-1185">Reference proteome</keyword>
<feature type="region of interest" description="Disordered" evidence="1">
    <location>
        <begin position="419"/>
        <end position="502"/>
    </location>
</feature>
<keyword evidence="2" id="KW-0472">Membrane</keyword>
<organism evidence="3 4">
    <name type="scientific">Streptomyces cremeus</name>
    <dbReference type="NCBI Taxonomy" id="66881"/>
    <lineage>
        <taxon>Bacteria</taxon>
        <taxon>Bacillati</taxon>
        <taxon>Actinomycetota</taxon>
        <taxon>Actinomycetes</taxon>
        <taxon>Kitasatosporales</taxon>
        <taxon>Streptomycetaceae</taxon>
        <taxon>Streptomyces</taxon>
    </lineage>
</organism>
<evidence type="ECO:0000256" key="2">
    <source>
        <dbReference type="SAM" id="Phobius"/>
    </source>
</evidence>
<feature type="compositionally biased region" description="Low complexity" evidence="1">
    <location>
        <begin position="423"/>
        <end position="442"/>
    </location>
</feature>
<keyword evidence="2" id="KW-0812">Transmembrane</keyword>
<protein>
    <recommendedName>
        <fullName evidence="5">DUF4232 domain-containing protein</fullName>
    </recommendedName>
</protein>
<keyword evidence="2" id="KW-1133">Transmembrane helix</keyword>
<evidence type="ECO:0000313" key="3">
    <source>
        <dbReference type="EMBL" id="MFB9522794.1"/>
    </source>
</evidence>
<feature type="transmembrane region" description="Helical" evidence="2">
    <location>
        <begin position="203"/>
        <end position="222"/>
    </location>
</feature>
<gene>
    <name evidence="3" type="ORF">ACFFTU_22890</name>
</gene>
<feature type="compositionally biased region" description="Low complexity" evidence="1">
    <location>
        <begin position="266"/>
        <end position="275"/>
    </location>
</feature>
<feature type="compositionally biased region" description="Gly residues" evidence="1">
    <location>
        <begin position="443"/>
        <end position="454"/>
    </location>
</feature>
<feature type="region of interest" description="Disordered" evidence="1">
    <location>
        <begin position="228"/>
        <end position="324"/>
    </location>
</feature>
<feature type="region of interest" description="Disordered" evidence="1">
    <location>
        <begin position="1"/>
        <end position="160"/>
    </location>
</feature>
<evidence type="ECO:0000256" key="1">
    <source>
        <dbReference type="SAM" id="MobiDB-lite"/>
    </source>
</evidence>
<feature type="compositionally biased region" description="Basic and acidic residues" evidence="1">
    <location>
        <begin position="1"/>
        <end position="50"/>
    </location>
</feature>
<proteinExistence type="predicted"/>
<accession>A0ABV5PI69</accession>
<feature type="compositionally biased region" description="Polar residues" evidence="1">
    <location>
        <begin position="228"/>
        <end position="242"/>
    </location>
</feature>
<sequence length="520" mass="52301">MSGSDQERHGPDGPRTDRTGKNRAVNDGRDGREERHGRENPAHPRGDSPDSRTGAFGDRGTTSWGADGDDRGTSWGSDGGDRGTSWGADGGDKGTSWGADGGAFPAGAFPGGAFPARNDGGSSPGTGGPSPARDAFPGPRRAPAPTLAFPAPGPQPAGAALSPDELAIRRLMQGAVHDLKPADGALDQLRRAVPLRRTRRRQAVVGAAAAALLIGTAIPAFLHVSRSDGSTTAHSANAGHSQSTEGSDGDRSTGTGSDGTGQGPADPQGKTPGKTTGKDPGGASRPPAPGVPDTGQNVTEGSDEHRPDAYEQSGDAPGKPACDGDQLQVIQATTGAPDATGKVYGAFRIANKSGAECTVPGEGRMKFQAMGAADQKRIKVVEHKQGDPAVGLPDPAKEARSLVLPPEAAYEVQFAWVPQDTCPSTNDTTPEPTPTGENPGASGTVGGTPGGEPGGKVPEPGPEDAKSTGTTTQLLTGDGDPADGKVAVTHTPEEGAPSAATTIPNACAGTIYRTGVLDAP</sequence>
<feature type="compositionally biased region" description="Low complexity" evidence="1">
    <location>
        <begin position="468"/>
        <end position="479"/>
    </location>
</feature>
<evidence type="ECO:0000313" key="4">
    <source>
        <dbReference type="Proteomes" id="UP001589718"/>
    </source>
</evidence>
<dbReference type="EMBL" id="JBHMCR010000013">
    <property type="protein sequence ID" value="MFB9522794.1"/>
    <property type="molecule type" value="Genomic_DNA"/>
</dbReference>
<comment type="caution">
    <text evidence="3">The sequence shown here is derived from an EMBL/GenBank/DDBJ whole genome shotgun (WGS) entry which is preliminary data.</text>
</comment>